<accession>T1GUH6</accession>
<sequence>MDSCSDVPTVFCAWHVYNPASLLLTGLNIRVSCRLAISDLPALRHTMLAGGFASEIHLSVSESFSSSKSTDGAPMSLIVGASEIKYHKMLKDRRICRKQI</sequence>
<protein>
    <submittedName>
        <fullName evidence="1">Uncharacterized protein</fullName>
    </submittedName>
</protein>
<proteinExistence type="predicted"/>
<dbReference type="Proteomes" id="UP000015102">
    <property type="component" value="Unassembled WGS sequence"/>
</dbReference>
<dbReference type="HOGENOM" id="CLU_2309193_0_0_1"/>
<dbReference type="EMBL" id="CAQQ02124713">
    <property type="status" value="NOT_ANNOTATED_CDS"/>
    <property type="molecule type" value="Genomic_DNA"/>
</dbReference>
<organism evidence="1 2">
    <name type="scientific">Megaselia scalaris</name>
    <name type="common">Humpbacked fly</name>
    <name type="synonym">Phora scalaris</name>
    <dbReference type="NCBI Taxonomy" id="36166"/>
    <lineage>
        <taxon>Eukaryota</taxon>
        <taxon>Metazoa</taxon>
        <taxon>Ecdysozoa</taxon>
        <taxon>Arthropoda</taxon>
        <taxon>Hexapoda</taxon>
        <taxon>Insecta</taxon>
        <taxon>Pterygota</taxon>
        <taxon>Neoptera</taxon>
        <taxon>Endopterygota</taxon>
        <taxon>Diptera</taxon>
        <taxon>Brachycera</taxon>
        <taxon>Muscomorpha</taxon>
        <taxon>Platypezoidea</taxon>
        <taxon>Phoridae</taxon>
        <taxon>Megaseliini</taxon>
        <taxon>Megaselia</taxon>
    </lineage>
</organism>
<name>T1GUH6_MEGSC</name>
<evidence type="ECO:0000313" key="1">
    <source>
        <dbReference type="EnsemblMetazoa" id="MESCA007389-PA"/>
    </source>
</evidence>
<dbReference type="EMBL" id="CAQQ02124714">
    <property type="status" value="NOT_ANNOTATED_CDS"/>
    <property type="molecule type" value="Genomic_DNA"/>
</dbReference>
<reference evidence="2" key="1">
    <citation type="submission" date="2013-02" db="EMBL/GenBank/DDBJ databases">
        <authorList>
            <person name="Hughes D."/>
        </authorList>
    </citation>
    <scope>NUCLEOTIDE SEQUENCE</scope>
    <source>
        <strain>Durham</strain>
        <strain evidence="2">NC isolate 2 -- Noor lab</strain>
    </source>
</reference>
<dbReference type="AlphaFoldDB" id="T1GUH6"/>
<reference evidence="1" key="2">
    <citation type="submission" date="2015-06" db="UniProtKB">
        <authorList>
            <consortium name="EnsemblMetazoa"/>
        </authorList>
    </citation>
    <scope>IDENTIFICATION</scope>
</reference>
<evidence type="ECO:0000313" key="2">
    <source>
        <dbReference type="Proteomes" id="UP000015102"/>
    </source>
</evidence>
<dbReference type="EnsemblMetazoa" id="MESCA007389-RA">
    <property type="protein sequence ID" value="MESCA007389-PA"/>
    <property type="gene ID" value="MESCA007389"/>
</dbReference>
<keyword evidence="2" id="KW-1185">Reference proteome</keyword>